<evidence type="ECO:0000256" key="5">
    <source>
        <dbReference type="ARBA" id="ARBA00022692"/>
    </source>
</evidence>
<dbReference type="Pfam" id="PF00507">
    <property type="entry name" value="Oxidored_q4"/>
    <property type="match status" value="1"/>
</dbReference>
<evidence type="ECO:0000256" key="6">
    <source>
        <dbReference type="ARBA" id="ARBA00022989"/>
    </source>
</evidence>
<evidence type="ECO:0000256" key="8">
    <source>
        <dbReference type="ARBA" id="ARBA00049551"/>
    </source>
</evidence>
<reference evidence="11" key="1">
    <citation type="journal article" date="2012" name="PLoS ONE">
        <title>A Mitogenomic Re-Evaluation of the Bdelloid Phylogeny and Relationships among the Syndermata.</title>
        <authorList>
            <person name="Lasek-Nesselquist E."/>
        </authorList>
    </citation>
    <scope>NUCLEOTIDE SEQUENCE</scope>
</reference>
<evidence type="ECO:0000256" key="10">
    <source>
        <dbReference type="SAM" id="SignalP"/>
    </source>
</evidence>
<evidence type="ECO:0000256" key="7">
    <source>
        <dbReference type="ARBA" id="ARBA00023136"/>
    </source>
</evidence>
<dbReference type="GO" id="GO:0008137">
    <property type="term" value="F:NADH dehydrogenase (ubiquinone) activity"/>
    <property type="evidence" value="ECO:0007669"/>
    <property type="project" value="UniProtKB-UniRule"/>
</dbReference>
<dbReference type="Gene3D" id="1.20.58.1610">
    <property type="entry name" value="NADH:ubiquinone/plastoquinone oxidoreductase, chain 3"/>
    <property type="match status" value="1"/>
</dbReference>
<sequence>MWVMMIYLLISLVVPAIMGLASMMMSSKFMSSDGFECGFDSFNVSVFPVSLRFFIFCIIFLILELELIIMSVTPFIMWASGFIINIVVFLFLVTFSMMMEWLYGSLSWVE</sequence>
<feature type="transmembrane region" description="Helical" evidence="9">
    <location>
        <begin position="75"/>
        <end position="98"/>
    </location>
</feature>
<accession>J7KCR0</accession>
<proteinExistence type="inferred from homology"/>
<evidence type="ECO:0000256" key="3">
    <source>
        <dbReference type="ARBA" id="ARBA00021007"/>
    </source>
</evidence>
<feature type="signal peptide" evidence="10">
    <location>
        <begin position="1"/>
        <end position="19"/>
    </location>
</feature>
<dbReference type="EMBL" id="JX184049">
    <property type="protein sequence ID" value="AFQ96995.1"/>
    <property type="molecule type" value="Genomic_DNA"/>
</dbReference>
<feature type="transmembrane region" description="Helical" evidence="9">
    <location>
        <begin position="44"/>
        <end position="63"/>
    </location>
</feature>
<comment type="catalytic activity">
    <reaction evidence="8 9">
        <text>a ubiquinone + NADH + 5 H(+)(in) = a ubiquinol + NAD(+) + 4 H(+)(out)</text>
        <dbReference type="Rhea" id="RHEA:29091"/>
        <dbReference type="Rhea" id="RHEA-COMP:9565"/>
        <dbReference type="Rhea" id="RHEA-COMP:9566"/>
        <dbReference type="ChEBI" id="CHEBI:15378"/>
        <dbReference type="ChEBI" id="CHEBI:16389"/>
        <dbReference type="ChEBI" id="CHEBI:17976"/>
        <dbReference type="ChEBI" id="CHEBI:57540"/>
        <dbReference type="ChEBI" id="CHEBI:57945"/>
        <dbReference type="EC" id="7.1.1.2"/>
    </reaction>
</comment>
<evidence type="ECO:0000256" key="2">
    <source>
        <dbReference type="ARBA" id="ARBA00008472"/>
    </source>
</evidence>
<comment type="subcellular location">
    <subcellularLocation>
        <location evidence="1">Membrane</location>
    </subcellularLocation>
    <subcellularLocation>
        <location evidence="9">Mitochondrion membrane</location>
        <topology evidence="9">Multi-pass membrane protein</topology>
    </subcellularLocation>
</comment>
<geneLocation type="mitochondrion" evidence="11"/>
<keyword evidence="9" id="KW-0249">Electron transport</keyword>
<keyword evidence="9" id="KW-0830">Ubiquinone</keyword>
<feature type="chain" id="PRO_5003794775" description="NADH-ubiquinone oxidoreductase chain 3" evidence="10">
    <location>
        <begin position="20"/>
        <end position="110"/>
    </location>
</feature>
<dbReference type="EC" id="7.1.1.2" evidence="9"/>
<keyword evidence="9" id="KW-0520">NAD</keyword>
<keyword evidence="5 9" id="KW-0812">Transmembrane</keyword>
<keyword evidence="10" id="KW-0732">Signal</keyword>
<evidence type="ECO:0000256" key="4">
    <source>
        <dbReference type="ARBA" id="ARBA00022448"/>
    </source>
</evidence>
<keyword evidence="6 9" id="KW-1133">Transmembrane helix</keyword>
<keyword evidence="7 9" id="KW-0472">Membrane</keyword>
<dbReference type="GO" id="GO:0031966">
    <property type="term" value="C:mitochondrial membrane"/>
    <property type="evidence" value="ECO:0007669"/>
    <property type="project" value="UniProtKB-SubCell"/>
</dbReference>
<evidence type="ECO:0000313" key="11">
    <source>
        <dbReference type="EMBL" id="AFQ96995.1"/>
    </source>
</evidence>
<keyword evidence="9" id="KW-0679">Respiratory chain</keyword>
<gene>
    <name evidence="11" type="primary">ND3</name>
</gene>
<keyword evidence="9 11" id="KW-0496">Mitochondrion</keyword>
<dbReference type="InterPro" id="IPR000440">
    <property type="entry name" value="NADH_UbQ/plastoQ_OxRdtase_su3"/>
</dbReference>
<comment type="function">
    <text evidence="9">Core subunit of the mitochondrial membrane respiratory chain NADH dehydrogenase (Complex I) which catalyzes electron transfer from NADH through the respiratory chain, using ubiquinone as an electron acceptor. Essential for the catalytic activity of complex I.</text>
</comment>
<name>J7KCR0_HABCO</name>
<dbReference type="InterPro" id="IPR038430">
    <property type="entry name" value="NDAH_ubi_oxred_su3_sf"/>
</dbReference>
<organism evidence="11">
    <name type="scientific">Habrotrocha constricta</name>
    <name type="common">Rotifer</name>
    <dbReference type="NCBI Taxonomy" id="104786"/>
    <lineage>
        <taxon>Eukaryota</taxon>
        <taxon>Metazoa</taxon>
        <taxon>Spiralia</taxon>
        <taxon>Gnathifera</taxon>
        <taxon>Rotifera</taxon>
        <taxon>Eurotatoria</taxon>
        <taxon>Bdelloidea</taxon>
        <taxon>Philodinida</taxon>
        <taxon>Habrotrochidae</taxon>
        <taxon>Habrotrocha</taxon>
    </lineage>
</organism>
<evidence type="ECO:0000256" key="9">
    <source>
        <dbReference type="RuleBase" id="RU003640"/>
    </source>
</evidence>
<dbReference type="AlphaFoldDB" id="J7KCR0"/>
<comment type="similarity">
    <text evidence="2 9">Belongs to the complex I subunit 3 family.</text>
</comment>
<evidence type="ECO:0000256" key="1">
    <source>
        <dbReference type="ARBA" id="ARBA00004370"/>
    </source>
</evidence>
<keyword evidence="4 9" id="KW-0813">Transport</keyword>
<keyword evidence="9" id="KW-1278">Translocase</keyword>
<protein>
    <recommendedName>
        <fullName evidence="3 9">NADH-ubiquinone oxidoreductase chain 3</fullName>
        <ecNumber evidence="9">7.1.1.2</ecNumber>
    </recommendedName>
</protein>